<dbReference type="Proteomes" id="UP000515125">
    <property type="component" value="Unplaced"/>
</dbReference>
<protein>
    <submittedName>
        <fullName evidence="4">Uncharacterized protein LOC34617771</fullName>
    </submittedName>
</protein>
<name>A0A6P6S2R4_9EIME</name>
<evidence type="ECO:0000256" key="2">
    <source>
        <dbReference type="SAM" id="MobiDB-lite"/>
    </source>
</evidence>
<keyword evidence="3" id="KW-1185">Reference proteome</keyword>
<evidence type="ECO:0000313" key="3">
    <source>
        <dbReference type="Proteomes" id="UP000515125"/>
    </source>
</evidence>
<feature type="compositionally biased region" description="Low complexity" evidence="2">
    <location>
        <begin position="123"/>
        <end position="134"/>
    </location>
</feature>
<feature type="region of interest" description="Disordered" evidence="2">
    <location>
        <begin position="1"/>
        <end position="55"/>
    </location>
</feature>
<dbReference type="AlphaFoldDB" id="A0A6P6S2R4"/>
<organism evidence="3 4">
    <name type="scientific">Cyclospora cayetanensis</name>
    <dbReference type="NCBI Taxonomy" id="88456"/>
    <lineage>
        <taxon>Eukaryota</taxon>
        <taxon>Sar</taxon>
        <taxon>Alveolata</taxon>
        <taxon>Apicomplexa</taxon>
        <taxon>Conoidasida</taxon>
        <taxon>Coccidia</taxon>
        <taxon>Eucoccidiorida</taxon>
        <taxon>Eimeriorina</taxon>
        <taxon>Eimeriidae</taxon>
        <taxon>Cyclospora</taxon>
    </lineage>
</organism>
<feature type="region of interest" description="Disordered" evidence="2">
    <location>
        <begin position="67"/>
        <end position="101"/>
    </location>
</feature>
<evidence type="ECO:0000256" key="1">
    <source>
        <dbReference type="SAM" id="Coils"/>
    </source>
</evidence>
<dbReference type="GeneID" id="34617771"/>
<evidence type="ECO:0000313" key="4">
    <source>
        <dbReference type="RefSeq" id="XP_026193987.1"/>
    </source>
</evidence>
<accession>A0A6P6S2R4</accession>
<feature type="region of interest" description="Disordered" evidence="2">
    <location>
        <begin position="120"/>
        <end position="203"/>
    </location>
</feature>
<keyword evidence="1" id="KW-0175">Coiled coil</keyword>
<feature type="coiled-coil region" evidence="1">
    <location>
        <begin position="222"/>
        <end position="257"/>
    </location>
</feature>
<proteinExistence type="predicted"/>
<sequence>MKDIQGSRPNGGRRISKKSPTESNKGGLRQGSSFSKVQGGAKASKKRRWVQPKDKTLVRKKFLRIRDARARSEFSKMQRKTDNVETAKEALTRGPVGSAESNEAFLAKLLDPFAKLKPMEDISASSSSSSATATRRVGKDTGRRGQGNKGNGDCKAQGSPREICETAVETGPLAETKSVSVGSGDREQQTLEQDGMTGLVVPTSGEKKGYVPFLKAQRAFEAKQREREAIRLAQLAEAEKEEKRKKEKRRFNKLTNKKLQARTKKGQLVMGNVVDVLLLKMSKNTNK</sequence>
<dbReference type="InterPro" id="IPR013730">
    <property type="entry name" value="Fyv7/TAP26"/>
</dbReference>
<dbReference type="Pfam" id="PF08524">
    <property type="entry name" value="rRNA_processing"/>
    <property type="match status" value="1"/>
</dbReference>
<reference evidence="4" key="1">
    <citation type="submission" date="2025-08" db="UniProtKB">
        <authorList>
            <consortium name="RefSeq"/>
        </authorList>
    </citation>
    <scope>IDENTIFICATION</scope>
</reference>
<feature type="compositionally biased region" description="Basic and acidic residues" evidence="2">
    <location>
        <begin position="67"/>
        <end position="91"/>
    </location>
</feature>
<dbReference type="OrthoDB" id="348802at2759"/>
<gene>
    <name evidence="4" type="primary">LOC34617771</name>
</gene>
<dbReference type="RefSeq" id="XP_026193987.1">
    <property type="nucleotide sequence ID" value="XM_026338202.1"/>
</dbReference>